<dbReference type="GeneID" id="39736655"/>
<evidence type="ECO:0000313" key="3">
    <source>
        <dbReference type="EMBL" id="CRH00534.1"/>
    </source>
</evidence>
<protein>
    <recommendedName>
        <fullName evidence="2">RSE1/DDB1/CPSF1 C-terminal domain-containing protein</fullName>
    </recommendedName>
</protein>
<name>A0A1J1H6F7_PLARL</name>
<dbReference type="EMBL" id="LN835305">
    <property type="protein sequence ID" value="CRH00534.1"/>
    <property type="molecule type" value="Genomic_DNA"/>
</dbReference>
<dbReference type="GO" id="GO:0003676">
    <property type="term" value="F:nucleic acid binding"/>
    <property type="evidence" value="ECO:0007669"/>
    <property type="project" value="InterPro"/>
</dbReference>
<feature type="compositionally biased region" description="Low complexity" evidence="1">
    <location>
        <begin position="1871"/>
        <end position="1888"/>
    </location>
</feature>
<dbReference type="PANTHER" id="PTHR45971">
    <property type="entry name" value="PHOX (PX) DOMAIN-CONTAINING PROTEIN"/>
    <property type="match status" value="1"/>
</dbReference>
<dbReference type="KEGG" id="prel:PRELSG_1018900"/>
<dbReference type="InterPro" id="IPR004871">
    <property type="entry name" value="RSE1/DDB1/CPSF1_C"/>
</dbReference>
<reference evidence="3 4" key="1">
    <citation type="submission" date="2015-04" db="EMBL/GenBank/DDBJ databases">
        <authorList>
            <consortium name="Pathogen Informatics"/>
        </authorList>
    </citation>
    <scope>NUCLEOTIDE SEQUENCE [LARGE SCALE GENOMIC DNA]</scope>
    <source>
        <strain evidence="3 4">SGS1</strain>
    </source>
</reference>
<gene>
    <name evidence="3" type="ORF">PRELSG_1018900</name>
</gene>
<organism evidence="3 4">
    <name type="scientific">Plasmodium relictum</name>
    <dbReference type="NCBI Taxonomy" id="85471"/>
    <lineage>
        <taxon>Eukaryota</taxon>
        <taxon>Sar</taxon>
        <taxon>Alveolata</taxon>
        <taxon>Apicomplexa</taxon>
        <taxon>Aconoidasida</taxon>
        <taxon>Haemosporida</taxon>
        <taxon>Plasmodiidae</taxon>
        <taxon>Plasmodium</taxon>
        <taxon>Plasmodium (Haemamoeba)</taxon>
    </lineage>
</organism>
<evidence type="ECO:0000259" key="2">
    <source>
        <dbReference type="Pfam" id="PF03178"/>
    </source>
</evidence>
<keyword evidence="4" id="KW-1185">Reference proteome</keyword>
<dbReference type="Pfam" id="PF03178">
    <property type="entry name" value="CPSF_A"/>
    <property type="match status" value="1"/>
</dbReference>
<dbReference type="OrthoDB" id="6109at2759"/>
<dbReference type="PANTHER" id="PTHR45971:SF5">
    <property type="entry name" value="HEPTATRICOPEPTIDE REPEAT-CONTAINING PROTEIN"/>
    <property type="match status" value="1"/>
</dbReference>
<evidence type="ECO:0000313" key="4">
    <source>
        <dbReference type="Proteomes" id="UP000220158"/>
    </source>
</evidence>
<dbReference type="GO" id="GO:0005634">
    <property type="term" value="C:nucleus"/>
    <property type="evidence" value="ECO:0007669"/>
    <property type="project" value="InterPro"/>
</dbReference>
<proteinExistence type="predicted"/>
<sequence length="2252" mass="269682">MIDIKIEELRNSSEIDHCESGNLLNENSVELIIIKNKDLYIYEFDKKKKKNYLIYETKLNGYVIKLVVLKNVFLNKKGKCISGILLIYKNLHFIIYKYNKSLNNLVVVLKHNFIKEINFQSLFYNLPCSINYTHKYEKIKKDKKEINKKIKKKYKILGYYDILTNKKRDKSKIINTINKDNSILTYDNSINKVYNIYNNYDNQKKNDQNEFLIDYTKICDNQEKNILDSYSLNFKDKIKSKKVKSNFCEFCITFSYDFKTIYTFFYTTRKRKIQERIINNEVNINYFAYDIYIENISKINLRNFYKNFVFIKKIFFHDDNAHILIQNDAINIGHTKLEELNLKLLIIKIEKDKFDFVNLIKSLPNDLLDIIIMNNILICLCYDYVYILNLNNYKKVVYFFNKSCYINNIFHLLKNNCLFYDYSYLNINFKIFYLYNKKNKIFILNKYFIIEGIISKDINDSINLIKWDISYVFSLNLSKSAFFSFDKNLYFLCCYNGLSGKSDIDLLKKLNKKRLKIKRRKRTKRKRISLNIFYPLKKNKYENESLCKNSTNLSELEIGNIKEKDSIINEKLTKRTELIKNDELVKNDNLINKNNNSKNKNFRKNNNFLFDLLNYLNKNININECTKELNNKKYDLLFKKYRKKIKILENSFSKINGQGIIEYSSPLFILKKKKNKNKKYKKVNNLKYSSVDKIEVKGLLTDICKLNEKCNSINKSIYFAIIGNKKNSTLQKIFFEIPLVLKLNIFFSNFSINSVCCTGEKKNSIFQYSVINLEEKSKTEKKCNKLEDFELSDNNNNNNNSESIKKNEVSKQYKENILLCIKNISFLKKNNKWESCDIHDNNNLKSIPSGESSEKVNKNVENNNNDINYSNDYSLYKKNFSSEEKNLDEIMNNDFKDNEINNYNINNYTKIIYMIKGEKGNEEYFSLNSIETIKKCLLFFKNSNFNYFNNKDVRMYLKKIYIPHVMCQSIHSNETCYFNDNKEFSIRNMRKSNYKLYNKVKNIEYNLKKKFLKFFLIEKVKSTSLNLKENSIGLLNFKQILTQVCKNEINLYFNENTYICLKQINMKDNIISCKLMKEYLILLLENNDCFIYSFNKDIINNSLKIIKMVTSIYNIFTLHCLSYDNKEENLDILNFGEFLKRTLLKNCAFYEEKNIINIFKIKNSSMLYDFIKSKSIDVDNIFACHTNLNNIRCISVIKKKKKTFLCFLDILNNSFNIFDIKKKKRVFQSNFLLNVPKYIYNSLRKNKNDKKKNVEKDKEKIHFLNTYNKEKIINILFFKLDEDYILIIFLTGRPILIYKTFFYMKNLSNLKFKIVIHKYVQPLISNIHFLKGRNDNNINKAVTILNKNEELNNGCFIYVDDNSFKYLKKNKKKGKQIINRCNEILNEKKKKKKTIKNCIIVYPYIDMKKLIINNYGDEKIEEDFYNNLIKKYNINFPILFLSSYKGKLYIHNLNKEKLQDLSNENNENFYKLSNYYGNRDDNVLHMNNIKRIMKIDKNEFISFSNDNFSIFSINDYEYKNIYNYYEIKEQKNYIFHAINKNFFLGNLFYFNEDYLKMKNEILFIKKHNVINLSFNDDFISKTFITYPYIYKMSISKFEYILKKTSKKKKKMKRVLHKVNNKDMEESSNMVDLSEKENKNLNNCYVNSSEHNQCQKYKITSGKVICVIFRIKYDEYYCLKKLLKKRINIQKDELKNNSLYRNEEIQCIPNAYLDDCINNQYTHKIKSFISNNVEEVANVLHDEKVRKNNKLVQSVKTFTKYYKLLLFHENSKNVYGYYIFEHSEEIQCVSFGYLNNKEYIYISTSLNINERIETQGNIYILDFSNIFLRYNENEIIRNSNCNINNGYFNNNESSNNNKDDSNNNNNSKDDNNNNNNNDSNNDYNNNYTYENKKNNLQNYYDNLEVERCKENNLSEVKKKGKLIVYLKKTYNSSVSQIYPFYFYNDNNNSKNYKNNVRNDNIENYNVEGEYKDNNLNNWDVGNNTNNNCYCNILHCINSRLYIHEINDNDFTKGAFIDNNFYISDIKIVKNFIIIADLYKGIYINMYNYEQQHDSRSIISISKNFYSHNLNILCCHYVIYNSYISIIAMDVYNNFLIFSYKNYQDIDNLYIFNYFNFNRRIIKFINALNKDEKSNSVLSISNDGSIHLFYPLNNKLFIFFKEIYKIIKKYIFPNLALNLNTHLKPDFFIQSIILNLYKRTDSFLVKNILFDDLLKQLPFYSSEVLFELFYKKTNLLQHITIGDFLNELHLLNQK</sequence>
<accession>A0A1J1H6F7</accession>
<feature type="compositionally biased region" description="Basic and acidic residues" evidence="1">
    <location>
        <begin position="1856"/>
        <end position="1870"/>
    </location>
</feature>
<feature type="domain" description="RSE1/DDB1/CPSF1 C-terminal" evidence="2">
    <location>
        <begin position="1991"/>
        <end position="2173"/>
    </location>
</feature>
<dbReference type="OMA" id="ILHCINS"/>
<dbReference type="RefSeq" id="XP_028533537.1">
    <property type="nucleotide sequence ID" value="XM_028677116.1"/>
</dbReference>
<evidence type="ECO:0000256" key="1">
    <source>
        <dbReference type="SAM" id="MobiDB-lite"/>
    </source>
</evidence>
<dbReference type="Proteomes" id="UP000220158">
    <property type="component" value="Chromosome 10"/>
</dbReference>
<dbReference type="InterPro" id="IPR015943">
    <property type="entry name" value="WD40/YVTN_repeat-like_dom_sf"/>
</dbReference>
<dbReference type="Gene3D" id="2.130.10.10">
    <property type="entry name" value="YVTN repeat-like/Quinoprotein amine dehydrogenase"/>
    <property type="match status" value="1"/>
</dbReference>
<dbReference type="VEuPathDB" id="PlasmoDB:PRELSG_1018900"/>
<feature type="region of interest" description="Disordered" evidence="1">
    <location>
        <begin position="1850"/>
        <end position="1889"/>
    </location>
</feature>
<dbReference type="InterPro" id="IPR052428">
    <property type="entry name" value="Autophagy_HostDef_Reg"/>
</dbReference>